<organism evidence="2 3">
    <name type="scientific">Rhipicephalus microplus</name>
    <name type="common">Cattle tick</name>
    <name type="synonym">Boophilus microplus</name>
    <dbReference type="NCBI Taxonomy" id="6941"/>
    <lineage>
        <taxon>Eukaryota</taxon>
        <taxon>Metazoa</taxon>
        <taxon>Ecdysozoa</taxon>
        <taxon>Arthropoda</taxon>
        <taxon>Chelicerata</taxon>
        <taxon>Arachnida</taxon>
        <taxon>Acari</taxon>
        <taxon>Parasitiformes</taxon>
        <taxon>Ixodida</taxon>
        <taxon>Ixodoidea</taxon>
        <taxon>Ixodidae</taxon>
        <taxon>Rhipicephalinae</taxon>
        <taxon>Rhipicephalus</taxon>
        <taxon>Boophilus</taxon>
    </lineage>
</organism>
<name>A0A9J6DA89_RHIMP</name>
<dbReference type="VEuPathDB" id="VectorBase:LOC119177035"/>
<accession>A0A9J6DA89</accession>
<evidence type="ECO:0000256" key="1">
    <source>
        <dbReference type="SAM" id="MobiDB-lite"/>
    </source>
</evidence>
<reference evidence="2" key="2">
    <citation type="submission" date="2021-09" db="EMBL/GenBank/DDBJ databases">
        <authorList>
            <person name="Jia N."/>
            <person name="Wang J."/>
            <person name="Shi W."/>
            <person name="Du L."/>
            <person name="Sun Y."/>
            <person name="Zhan W."/>
            <person name="Jiang J."/>
            <person name="Wang Q."/>
            <person name="Zhang B."/>
            <person name="Ji P."/>
            <person name="Sakyi L.B."/>
            <person name="Cui X."/>
            <person name="Yuan T."/>
            <person name="Jiang B."/>
            <person name="Yang W."/>
            <person name="Lam T.T.-Y."/>
            <person name="Chang Q."/>
            <person name="Ding S."/>
            <person name="Wang X."/>
            <person name="Zhu J."/>
            <person name="Ruan X."/>
            <person name="Zhao L."/>
            <person name="Wei J."/>
            <person name="Que T."/>
            <person name="Du C."/>
            <person name="Cheng J."/>
            <person name="Dai P."/>
            <person name="Han X."/>
            <person name="Huang E."/>
            <person name="Gao Y."/>
            <person name="Liu J."/>
            <person name="Shao H."/>
            <person name="Ye R."/>
            <person name="Li L."/>
            <person name="Wei W."/>
            <person name="Wang X."/>
            <person name="Wang C."/>
            <person name="Huo Q."/>
            <person name="Li W."/>
            <person name="Guo W."/>
            <person name="Chen H."/>
            <person name="Chen S."/>
            <person name="Zhou L."/>
            <person name="Zhou L."/>
            <person name="Ni X."/>
            <person name="Tian J."/>
            <person name="Zhou Y."/>
            <person name="Sheng Y."/>
            <person name="Liu T."/>
            <person name="Pan Y."/>
            <person name="Xia L."/>
            <person name="Li J."/>
            <person name="Zhao F."/>
            <person name="Cao W."/>
        </authorList>
    </citation>
    <scope>NUCLEOTIDE SEQUENCE</scope>
    <source>
        <strain evidence="2">Rmic-2018</strain>
        <tissue evidence="2">Larvae</tissue>
    </source>
</reference>
<evidence type="ECO:0000313" key="3">
    <source>
        <dbReference type="Proteomes" id="UP000821866"/>
    </source>
</evidence>
<dbReference type="EMBL" id="JABSTU010000010">
    <property type="protein sequence ID" value="KAH8019109.1"/>
    <property type="molecule type" value="Genomic_DNA"/>
</dbReference>
<keyword evidence="3" id="KW-1185">Reference proteome</keyword>
<feature type="compositionally biased region" description="Basic and acidic residues" evidence="1">
    <location>
        <begin position="151"/>
        <end position="161"/>
    </location>
</feature>
<dbReference type="AlphaFoldDB" id="A0A9J6DA89"/>
<protein>
    <submittedName>
        <fullName evidence="2">Uncharacterized protein</fullName>
    </submittedName>
</protein>
<sequence>MNVNRVRRSINKAPCINKATPAARAAGVAPVRPRCPPVLLVSQNGLGAVERTKRPSQMAWQRLGFWRVRIAAYQALGPFISTFANPMRTGLYCSEDGVVSVQTPEDQFDAFIEGEAPSTSDNPALLTAFEKPAPLKDTRTSDLPLTGTVGDPDRDLASFEV</sequence>
<evidence type="ECO:0000313" key="2">
    <source>
        <dbReference type="EMBL" id="KAH8019109.1"/>
    </source>
</evidence>
<gene>
    <name evidence="2" type="ORF">HPB51_016747</name>
</gene>
<feature type="region of interest" description="Disordered" evidence="1">
    <location>
        <begin position="133"/>
        <end position="161"/>
    </location>
</feature>
<dbReference type="Proteomes" id="UP000821866">
    <property type="component" value="Chromosome 8"/>
</dbReference>
<reference evidence="2" key="1">
    <citation type="journal article" date="2020" name="Cell">
        <title>Large-Scale Comparative Analyses of Tick Genomes Elucidate Their Genetic Diversity and Vector Capacities.</title>
        <authorList>
            <consortium name="Tick Genome and Microbiome Consortium (TIGMIC)"/>
            <person name="Jia N."/>
            <person name="Wang J."/>
            <person name="Shi W."/>
            <person name="Du L."/>
            <person name="Sun Y."/>
            <person name="Zhan W."/>
            <person name="Jiang J.F."/>
            <person name="Wang Q."/>
            <person name="Zhang B."/>
            <person name="Ji P."/>
            <person name="Bell-Sakyi L."/>
            <person name="Cui X.M."/>
            <person name="Yuan T.T."/>
            <person name="Jiang B.G."/>
            <person name="Yang W.F."/>
            <person name="Lam T.T."/>
            <person name="Chang Q.C."/>
            <person name="Ding S.J."/>
            <person name="Wang X.J."/>
            <person name="Zhu J.G."/>
            <person name="Ruan X.D."/>
            <person name="Zhao L."/>
            <person name="Wei J.T."/>
            <person name="Ye R.Z."/>
            <person name="Que T.C."/>
            <person name="Du C.H."/>
            <person name="Zhou Y.H."/>
            <person name="Cheng J.X."/>
            <person name="Dai P.F."/>
            <person name="Guo W.B."/>
            <person name="Han X.H."/>
            <person name="Huang E.J."/>
            <person name="Li L.F."/>
            <person name="Wei W."/>
            <person name="Gao Y.C."/>
            <person name="Liu J.Z."/>
            <person name="Shao H.Z."/>
            <person name="Wang X."/>
            <person name="Wang C.C."/>
            <person name="Yang T.C."/>
            <person name="Huo Q.B."/>
            <person name="Li W."/>
            <person name="Chen H.Y."/>
            <person name="Chen S.E."/>
            <person name="Zhou L.G."/>
            <person name="Ni X.B."/>
            <person name="Tian J.H."/>
            <person name="Sheng Y."/>
            <person name="Liu T."/>
            <person name="Pan Y.S."/>
            <person name="Xia L.Y."/>
            <person name="Li J."/>
            <person name="Zhao F."/>
            <person name="Cao W.C."/>
        </authorList>
    </citation>
    <scope>NUCLEOTIDE SEQUENCE</scope>
    <source>
        <strain evidence="2">Rmic-2018</strain>
    </source>
</reference>
<comment type="caution">
    <text evidence="2">The sequence shown here is derived from an EMBL/GenBank/DDBJ whole genome shotgun (WGS) entry which is preliminary data.</text>
</comment>
<proteinExistence type="predicted"/>